<dbReference type="InterPro" id="IPR054816">
    <property type="entry name" value="Lipoprotein_mollicutes-type_CS"/>
</dbReference>
<dbReference type="KEGG" id="salx:SALLE_v1c10730"/>
<dbReference type="EMBL" id="CP031376">
    <property type="protein sequence ID" value="AXK51743.1"/>
    <property type="molecule type" value="Genomic_DNA"/>
</dbReference>
<dbReference type="NCBIfam" id="TIGR04547">
    <property type="entry name" value="Mollicu_LP"/>
    <property type="match status" value="1"/>
</dbReference>
<dbReference type="PROSITE" id="PS51257">
    <property type="entry name" value="PROKAR_LIPOPROTEIN"/>
    <property type="match status" value="1"/>
</dbReference>
<reference evidence="2 3" key="1">
    <citation type="submission" date="2018-07" db="EMBL/GenBank/DDBJ databases">
        <title>Complete genome sequence of Spiroplasma alleghenense PLHS-1 (ATCC 51752).</title>
        <authorList>
            <person name="Chou L."/>
            <person name="Lee T.-Y."/>
            <person name="Tsai Y.-M."/>
            <person name="Kuo C.-H."/>
        </authorList>
    </citation>
    <scope>NUCLEOTIDE SEQUENCE [LARGE SCALE GENOMIC DNA]</scope>
    <source>
        <strain evidence="2 3">PLHS-1</strain>
    </source>
</reference>
<feature type="chain" id="PRO_5017013253" evidence="1">
    <location>
        <begin position="21"/>
        <end position="690"/>
    </location>
</feature>
<dbReference type="RefSeq" id="WP_115558627.1">
    <property type="nucleotide sequence ID" value="NZ_CP031376.1"/>
</dbReference>
<name>A0A345Z564_9MOLU</name>
<sequence>MRKLLSILATVSLTASVATTTVSCTTSKFNMDVALSANNINNLKIGLAQASKSLVLNHENGLDSEYILENYFAPSVIEDNFEGFDKSDFSGVSRTRFTNLFKKYFNSKNPVKPSEISSGLKLNGSKKVTSGGSLFSALAGFSDLIGTIVSGKTLEFLINLADGSGLVEGLLDPLLGKTVSGLLDEETLNALGNALDLNVYQGMSYQDVLQNGMNSLSNGLVRLSGNPKNVKLAEIGIENDSKNNDIAIQNMADSLTSLGSIMGDLDIINNLVGFADILHFAYITLTYINQFDSFRSFKPSDSQHLFVSGETSITTLKRVRSQKFDIKDGEPNIAKLIANLQFYLSVDEKDTDGRNFQRLISILFESDSKVNIVPIIGPSFSNGGINWLIKPIVTLLIDKMGVPDLMKSYLQGTLAVIFNDIATDSSLKNITNWLKNKLIWSFLDDSMKNMVNKIVDDKELHETPYKAIYSGSGISSLMNIFGMSDGGVNPDLNISNLLKNSLTTTLDAVAKELKVDRYTSISSNNTIKVQTLSELFKKLGEIEAWEDSNGKKNSTTVLEHALVVPKDMFLTLGLDKKTQSFENGSALQLLKSFLQQSLEGFKELDTLLSMIGKKGIAENKEIQQEIDEVVSNPEDWKIVDSQNNLMFDNIIGDITIDLKHIIQDNETVYSITAKREKSGYFKITDFEIVK</sequence>
<evidence type="ECO:0000313" key="3">
    <source>
        <dbReference type="Proteomes" id="UP000254792"/>
    </source>
</evidence>
<dbReference type="AlphaFoldDB" id="A0A345Z564"/>
<keyword evidence="3" id="KW-1185">Reference proteome</keyword>
<dbReference type="NCBIfam" id="NF038029">
    <property type="entry name" value="LP_plasma"/>
    <property type="match status" value="1"/>
</dbReference>
<organism evidence="2 3">
    <name type="scientific">Spiroplasma alleghenense</name>
    <dbReference type="NCBI Taxonomy" id="216931"/>
    <lineage>
        <taxon>Bacteria</taxon>
        <taxon>Bacillati</taxon>
        <taxon>Mycoplasmatota</taxon>
        <taxon>Mollicutes</taxon>
        <taxon>Entomoplasmatales</taxon>
        <taxon>Spiroplasmataceae</taxon>
        <taxon>Spiroplasma</taxon>
    </lineage>
</organism>
<accession>A0A345Z564</accession>
<dbReference type="Proteomes" id="UP000254792">
    <property type="component" value="Chromosome"/>
</dbReference>
<protein>
    <submittedName>
        <fullName evidence="2">MOLPALP family lipoprotein</fullName>
    </submittedName>
</protein>
<feature type="signal peptide" evidence="1">
    <location>
        <begin position="1"/>
        <end position="20"/>
    </location>
</feature>
<gene>
    <name evidence="2" type="ORF">SALLE_v1c10730</name>
</gene>
<dbReference type="NCBIfam" id="NF045726">
    <property type="entry name" value="XXplasma_LP"/>
    <property type="match status" value="1"/>
</dbReference>
<proteinExistence type="predicted"/>
<evidence type="ECO:0000256" key="1">
    <source>
        <dbReference type="SAM" id="SignalP"/>
    </source>
</evidence>
<dbReference type="InterPro" id="IPR030893">
    <property type="entry name" value="Mollicu_LP"/>
</dbReference>
<dbReference type="OrthoDB" id="387392at2"/>
<keyword evidence="2" id="KW-0449">Lipoprotein</keyword>
<keyword evidence="1" id="KW-0732">Signal</keyword>
<evidence type="ECO:0000313" key="2">
    <source>
        <dbReference type="EMBL" id="AXK51743.1"/>
    </source>
</evidence>